<organism evidence="7 8">
    <name type="scientific">Terfezia boudieri ATCC MYA-4762</name>
    <dbReference type="NCBI Taxonomy" id="1051890"/>
    <lineage>
        <taxon>Eukaryota</taxon>
        <taxon>Fungi</taxon>
        <taxon>Dikarya</taxon>
        <taxon>Ascomycota</taxon>
        <taxon>Pezizomycotina</taxon>
        <taxon>Pezizomycetes</taxon>
        <taxon>Pezizales</taxon>
        <taxon>Pezizaceae</taxon>
        <taxon>Terfezia</taxon>
    </lineage>
</organism>
<dbReference type="SUPFAM" id="SSF103473">
    <property type="entry name" value="MFS general substrate transporter"/>
    <property type="match status" value="1"/>
</dbReference>
<evidence type="ECO:0000313" key="8">
    <source>
        <dbReference type="Proteomes" id="UP000267821"/>
    </source>
</evidence>
<dbReference type="Proteomes" id="UP000267821">
    <property type="component" value="Unassembled WGS sequence"/>
</dbReference>
<feature type="transmembrane region" description="Helical" evidence="5">
    <location>
        <begin position="479"/>
        <end position="498"/>
    </location>
</feature>
<dbReference type="PROSITE" id="PS50850">
    <property type="entry name" value="MFS"/>
    <property type="match status" value="1"/>
</dbReference>
<dbReference type="Gene3D" id="1.20.1250.20">
    <property type="entry name" value="MFS general substrate transporter like domains"/>
    <property type="match status" value="1"/>
</dbReference>
<name>A0A3N4M128_9PEZI</name>
<comment type="subcellular location">
    <subcellularLocation>
        <location evidence="1">Membrane</location>
        <topology evidence="1">Multi-pass membrane protein</topology>
    </subcellularLocation>
</comment>
<evidence type="ECO:0000313" key="7">
    <source>
        <dbReference type="EMBL" id="RPB28876.1"/>
    </source>
</evidence>
<reference evidence="7 8" key="1">
    <citation type="journal article" date="2018" name="Nat. Ecol. Evol.">
        <title>Pezizomycetes genomes reveal the molecular basis of ectomycorrhizal truffle lifestyle.</title>
        <authorList>
            <person name="Murat C."/>
            <person name="Payen T."/>
            <person name="Noel B."/>
            <person name="Kuo A."/>
            <person name="Morin E."/>
            <person name="Chen J."/>
            <person name="Kohler A."/>
            <person name="Krizsan K."/>
            <person name="Balestrini R."/>
            <person name="Da Silva C."/>
            <person name="Montanini B."/>
            <person name="Hainaut M."/>
            <person name="Levati E."/>
            <person name="Barry K.W."/>
            <person name="Belfiori B."/>
            <person name="Cichocki N."/>
            <person name="Clum A."/>
            <person name="Dockter R.B."/>
            <person name="Fauchery L."/>
            <person name="Guy J."/>
            <person name="Iotti M."/>
            <person name="Le Tacon F."/>
            <person name="Lindquist E.A."/>
            <person name="Lipzen A."/>
            <person name="Malagnac F."/>
            <person name="Mello A."/>
            <person name="Molinier V."/>
            <person name="Miyauchi S."/>
            <person name="Poulain J."/>
            <person name="Riccioni C."/>
            <person name="Rubini A."/>
            <person name="Sitrit Y."/>
            <person name="Splivallo R."/>
            <person name="Traeger S."/>
            <person name="Wang M."/>
            <person name="Zifcakova L."/>
            <person name="Wipf D."/>
            <person name="Zambonelli A."/>
            <person name="Paolocci F."/>
            <person name="Nowrousian M."/>
            <person name="Ottonello S."/>
            <person name="Baldrian P."/>
            <person name="Spatafora J.W."/>
            <person name="Henrissat B."/>
            <person name="Nagy L.G."/>
            <person name="Aury J.M."/>
            <person name="Wincker P."/>
            <person name="Grigoriev I.V."/>
            <person name="Bonfante P."/>
            <person name="Martin F.M."/>
        </authorList>
    </citation>
    <scope>NUCLEOTIDE SEQUENCE [LARGE SCALE GENOMIC DNA]</scope>
    <source>
        <strain evidence="7 8">ATCC MYA-4762</strain>
    </source>
</reference>
<dbReference type="Pfam" id="PF07690">
    <property type="entry name" value="MFS_1"/>
    <property type="match status" value="1"/>
</dbReference>
<accession>A0A3N4M128</accession>
<dbReference type="GO" id="GO:0005886">
    <property type="term" value="C:plasma membrane"/>
    <property type="evidence" value="ECO:0007669"/>
    <property type="project" value="TreeGrafter"/>
</dbReference>
<feature type="transmembrane region" description="Helical" evidence="5">
    <location>
        <begin position="107"/>
        <end position="126"/>
    </location>
</feature>
<gene>
    <name evidence="7" type="ORF">L211DRAFT_864539</name>
</gene>
<feature type="transmembrane region" description="Helical" evidence="5">
    <location>
        <begin position="372"/>
        <end position="392"/>
    </location>
</feature>
<dbReference type="InterPro" id="IPR020846">
    <property type="entry name" value="MFS_dom"/>
</dbReference>
<protein>
    <submittedName>
        <fullName evidence="7">MFS general substrate transporter</fullName>
    </submittedName>
</protein>
<feature type="transmembrane region" description="Helical" evidence="5">
    <location>
        <begin position="444"/>
        <end position="467"/>
    </location>
</feature>
<feature type="transmembrane region" description="Helical" evidence="5">
    <location>
        <begin position="332"/>
        <end position="352"/>
    </location>
</feature>
<feature type="transmembrane region" description="Helical" evidence="5">
    <location>
        <begin position="224"/>
        <end position="246"/>
    </location>
</feature>
<feature type="transmembrane region" description="Helical" evidence="5">
    <location>
        <begin position="413"/>
        <end position="432"/>
    </location>
</feature>
<feature type="transmembrane region" description="Helical" evidence="5">
    <location>
        <begin position="510"/>
        <end position="530"/>
    </location>
</feature>
<dbReference type="AlphaFoldDB" id="A0A3N4M128"/>
<feature type="transmembrane region" description="Helical" evidence="5">
    <location>
        <begin position="163"/>
        <end position="185"/>
    </location>
</feature>
<dbReference type="STRING" id="1051890.A0A3N4M128"/>
<keyword evidence="2 5" id="KW-0812">Transmembrane</keyword>
<dbReference type="PANTHER" id="PTHR23502">
    <property type="entry name" value="MAJOR FACILITATOR SUPERFAMILY"/>
    <property type="match status" value="1"/>
</dbReference>
<evidence type="ECO:0000256" key="2">
    <source>
        <dbReference type="ARBA" id="ARBA00022692"/>
    </source>
</evidence>
<evidence type="ECO:0000256" key="1">
    <source>
        <dbReference type="ARBA" id="ARBA00004141"/>
    </source>
</evidence>
<dbReference type="OrthoDB" id="2585655at2759"/>
<dbReference type="EMBL" id="ML121528">
    <property type="protein sequence ID" value="RPB28876.1"/>
    <property type="molecule type" value="Genomic_DNA"/>
</dbReference>
<keyword evidence="3 5" id="KW-1133">Transmembrane helix</keyword>
<dbReference type="GO" id="GO:0022857">
    <property type="term" value="F:transmembrane transporter activity"/>
    <property type="evidence" value="ECO:0007669"/>
    <property type="project" value="InterPro"/>
</dbReference>
<feature type="transmembrane region" description="Helical" evidence="5">
    <location>
        <begin position="197"/>
        <end position="218"/>
    </location>
</feature>
<feature type="transmembrane region" description="Helical" evidence="5">
    <location>
        <begin position="138"/>
        <end position="157"/>
    </location>
</feature>
<sequence length="592" mass="66233">MGLGILDDRKLDKVPGTVVLVKDVSQAQDGPIQIDTRLKYDLSGPNPVLLVPQPSDDPNDPLNWPLWKRDVMLVLLCLESIIAVSLGPILAANALTILLVFRTGISGVALLTGYHLCGVGVAGLLFVASARIWGTRHLYLLGGMLLVASSIWGALATSYKSFLWARILQGVAVCPFEALVNVSVGDMYPVHQRGMRMALSNLSLYGGAFFTPVIVGITSDRIGWRWTFWLVVIFGGVLFPFIVFFVPETAYRRPAYLNLDISSKENLNALDMTESGFHSSNEEKFDDVDVLEHPAPEKDSFLKTLLPFNGRKTDDTFWKVLFRPLPLIFHPAVFWGMLTQGTLIGWTVMIGVDIAWFYRLYPVNFNPAETGYSYAGGFFGGLVGFVLSGLLSDWSAKYLTRLNKGVYEPEFRIVLVILQMIFGCLGLFGFGFTTNNLQKYPVGASIFFFAIEVMGMVIGAVASALYIVDAHRNISIEAFTCLLLFKNFFSFGITWIAWDWVIKEGVWKNFRTVGLIQVGVCLLSIPMYILGKKNRSLMHRHNILEILGLTDRPILGSGDTLIESRARLRRMKVQQENVEWNERMRQQGRARE</sequence>
<evidence type="ECO:0000256" key="5">
    <source>
        <dbReference type="SAM" id="Phobius"/>
    </source>
</evidence>
<evidence type="ECO:0000256" key="4">
    <source>
        <dbReference type="ARBA" id="ARBA00023136"/>
    </source>
</evidence>
<feature type="transmembrane region" description="Helical" evidence="5">
    <location>
        <begin position="73"/>
        <end position="101"/>
    </location>
</feature>
<proteinExistence type="predicted"/>
<dbReference type="PANTHER" id="PTHR23502:SF29">
    <property type="entry name" value="TRANSPORTER, PUTATIVE (AFU_ORTHOLOGUE AFUA_6G06680)-RELATED"/>
    <property type="match status" value="1"/>
</dbReference>
<dbReference type="InterPro" id="IPR011701">
    <property type="entry name" value="MFS"/>
</dbReference>
<evidence type="ECO:0000259" key="6">
    <source>
        <dbReference type="PROSITE" id="PS50850"/>
    </source>
</evidence>
<evidence type="ECO:0000256" key="3">
    <source>
        <dbReference type="ARBA" id="ARBA00022989"/>
    </source>
</evidence>
<dbReference type="InterPro" id="IPR036259">
    <property type="entry name" value="MFS_trans_sf"/>
</dbReference>
<feature type="domain" description="Major facilitator superfamily (MFS) profile" evidence="6">
    <location>
        <begin position="71"/>
        <end position="536"/>
    </location>
</feature>
<dbReference type="FunCoup" id="A0A3N4M128">
    <property type="interactions" value="13"/>
</dbReference>
<keyword evidence="4 5" id="KW-0472">Membrane</keyword>
<dbReference type="InParanoid" id="A0A3N4M128"/>
<keyword evidence="8" id="KW-1185">Reference proteome</keyword>